<proteinExistence type="predicted"/>
<name>A0A5D2TDK2_GOSMU</name>
<dbReference type="EMBL" id="CM017658">
    <property type="protein sequence ID" value="TYI62835.1"/>
    <property type="molecule type" value="Genomic_DNA"/>
</dbReference>
<evidence type="ECO:0000259" key="2">
    <source>
        <dbReference type="Pfam" id="PF23598"/>
    </source>
</evidence>
<dbReference type="SUPFAM" id="SSF52058">
    <property type="entry name" value="L domain-like"/>
    <property type="match status" value="1"/>
</dbReference>
<dbReference type="Pfam" id="PF23598">
    <property type="entry name" value="LRR_14"/>
    <property type="match status" value="1"/>
</dbReference>
<dbReference type="PANTHER" id="PTHR15140">
    <property type="entry name" value="TUBULIN-SPECIFIC CHAPERONE E"/>
    <property type="match status" value="1"/>
</dbReference>
<reference evidence="3 4" key="1">
    <citation type="submission" date="2019-07" db="EMBL/GenBank/DDBJ databases">
        <title>WGS assembly of Gossypium mustelinum.</title>
        <authorList>
            <person name="Chen Z.J."/>
            <person name="Sreedasyam A."/>
            <person name="Ando A."/>
            <person name="Song Q."/>
            <person name="De L."/>
            <person name="Hulse-Kemp A."/>
            <person name="Ding M."/>
            <person name="Ye W."/>
            <person name="Kirkbride R."/>
            <person name="Jenkins J."/>
            <person name="Plott C."/>
            <person name="Lovell J."/>
            <person name="Lin Y.-M."/>
            <person name="Vaughn R."/>
            <person name="Liu B."/>
            <person name="Li W."/>
            <person name="Simpson S."/>
            <person name="Scheffler B."/>
            <person name="Saski C."/>
            <person name="Grover C."/>
            <person name="Hu G."/>
            <person name="Conover J."/>
            <person name="Carlson J."/>
            <person name="Shu S."/>
            <person name="Boston L."/>
            <person name="Williams M."/>
            <person name="Peterson D."/>
            <person name="Mcgee K."/>
            <person name="Jones D."/>
            <person name="Wendel J."/>
            <person name="Stelly D."/>
            <person name="Grimwood J."/>
            <person name="Schmutz J."/>
        </authorList>
    </citation>
    <scope>NUCLEOTIDE SEQUENCE [LARGE SCALE GENOMIC DNA]</scope>
    <source>
        <strain evidence="3">1408120.09</strain>
    </source>
</reference>
<organism evidence="3 4">
    <name type="scientific">Gossypium mustelinum</name>
    <name type="common">Cotton</name>
    <name type="synonym">Gossypium caicoense</name>
    <dbReference type="NCBI Taxonomy" id="34275"/>
    <lineage>
        <taxon>Eukaryota</taxon>
        <taxon>Viridiplantae</taxon>
        <taxon>Streptophyta</taxon>
        <taxon>Embryophyta</taxon>
        <taxon>Tracheophyta</taxon>
        <taxon>Spermatophyta</taxon>
        <taxon>Magnoliopsida</taxon>
        <taxon>eudicotyledons</taxon>
        <taxon>Gunneridae</taxon>
        <taxon>Pentapetalae</taxon>
        <taxon>rosids</taxon>
        <taxon>malvids</taxon>
        <taxon>Malvales</taxon>
        <taxon>Malvaceae</taxon>
        <taxon>Malvoideae</taxon>
        <taxon>Gossypium</taxon>
    </lineage>
</organism>
<dbReference type="Gene3D" id="3.80.10.10">
    <property type="entry name" value="Ribonuclease Inhibitor"/>
    <property type="match status" value="1"/>
</dbReference>
<dbReference type="AlphaFoldDB" id="A0A5D2TDK2"/>
<dbReference type="InterPro" id="IPR032675">
    <property type="entry name" value="LRR_dom_sf"/>
</dbReference>
<evidence type="ECO:0000313" key="4">
    <source>
        <dbReference type="Proteomes" id="UP000323597"/>
    </source>
</evidence>
<feature type="domain" description="Disease resistance R13L4/SHOC-2-like LRR" evidence="2">
    <location>
        <begin position="3"/>
        <end position="271"/>
    </location>
</feature>
<dbReference type="PANTHER" id="PTHR15140:SF37">
    <property type="entry name" value="UBIQUITIN-LIKE DOMAIN-CONTAINING PROTEIN"/>
    <property type="match status" value="1"/>
</dbReference>
<accession>A0A5D2TDK2</accession>
<keyword evidence="4" id="KW-1185">Reference proteome</keyword>
<dbReference type="Proteomes" id="UP000323597">
    <property type="component" value="Chromosome D10"/>
</dbReference>
<sequence>MILPGAIGKLKNLHTLYFRSVSRIVVPNVVFKLERLRQFVIKGDGYPWTKSGFPWWQSFSSKNIETLKYMSVDKKLIENNEALRLSHIQCLGIIFKSSEDVKSILLLMIKLDCLRSLSMNLSLEKSSSFSYLDLEPLLQFGHLSKLKLVGHLKEDPHQSHHVLKFLPESIVRLTLECSTMTQDPMEVLENLPCLTILNLLSFAYEGRKLICSANGFRQLEAFGLNKATNLEEWEIQEGAMPRLTSLSLSLNFKLERLPEGLRYITTLQTLILSAMPSSLTKRIEVIGEKEGEDFYKVRHIPSIEISEMITGWGYFYVKSEITHL</sequence>
<evidence type="ECO:0000256" key="1">
    <source>
        <dbReference type="ARBA" id="ARBA00022737"/>
    </source>
</evidence>
<dbReference type="InterPro" id="IPR055414">
    <property type="entry name" value="LRR_R13L4/SHOC2-like"/>
</dbReference>
<gene>
    <name evidence="3" type="ORF">E1A91_D10G274600v1</name>
</gene>
<evidence type="ECO:0000313" key="3">
    <source>
        <dbReference type="EMBL" id="TYI62835.1"/>
    </source>
</evidence>
<keyword evidence="1" id="KW-0677">Repeat</keyword>
<protein>
    <recommendedName>
        <fullName evidence="2">Disease resistance R13L4/SHOC-2-like LRR domain-containing protein</fullName>
    </recommendedName>
</protein>